<evidence type="ECO:0000259" key="7">
    <source>
        <dbReference type="PROSITE" id="PS50011"/>
    </source>
</evidence>
<evidence type="ECO:0000256" key="5">
    <source>
        <dbReference type="ARBA" id="ARBA00022840"/>
    </source>
</evidence>
<dbReference type="PANTHER" id="PTHR43289:SF6">
    <property type="entry name" value="SERINE_THREONINE-PROTEIN KINASE NEKL-3"/>
    <property type="match status" value="1"/>
</dbReference>
<comment type="caution">
    <text evidence="8">The sequence shown here is derived from an EMBL/GenBank/DDBJ whole genome shotgun (WGS) entry which is preliminary data.</text>
</comment>
<evidence type="ECO:0000256" key="1">
    <source>
        <dbReference type="ARBA" id="ARBA00012513"/>
    </source>
</evidence>
<evidence type="ECO:0000313" key="8">
    <source>
        <dbReference type="EMBL" id="GHO93531.1"/>
    </source>
</evidence>
<dbReference type="Gene3D" id="1.10.510.10">
    <property type="entry name" value="Transferase(Phosphotransferase) domain 1"/>
    <property type="match status" value="1"/>
</dbReference>
<gene>
    <name evidence="8" type="ORF">KSF_035790</name>
</gene>
<dbReference type="Proteomes" id="UP000597444">
    <property type="component" value="Unassembled WGS sequence"/>
</dbReference>
<keyword evidence="6" id="KW-0812">Transmembrane</keyword>
<dbReference type="EC" id="2.7.11.1" evidence="1"/>
<evidence type="ECO:0000313" key="9">
    <source>
        <dbReference type="Proteomes" id="UP000597444"/>
    </source>
</evidence>
<dbReference type="Gene3D" id="3.30.200.20">
    <property type="entry name" value="Phosphorylase Kinase, domain 1"/>
    <property type="match status" value="1"/>
</dbReference>
<keyword evidence="6" id="KW-1133">Transmembrane helix</keyword>
<dbReference type="RefSeq" id="WP_220204311.1">
    <property type="nucleotide sequence ID" value="NZ_BNJK01000001.1"/>
</dbReference>
<evidence type="ECO:0000256" key="6">
    <source>
        <dbReference type="SAM" id="Phobius"/>
    </source>
</evidence>
<dbReference type="EMBL" id="BNJK01000001">
    <property type="protein sequence ID" value="GHO93531.1"/>
    <property type="molecule type" value="Genomic_DNA"/>
</dbReference>
<evidence type="ECO:0000256" key="3">
    <source>
        <dbReference type="ARBA" id="ARBA00022741"/>
    </source>
</evidence>
<reference evidence="8" key="1">
    <citation type="submission" date="2020-10" db="EMBL/GenBank/DDBJ databases">
        <title>Taxonomic study of unclassified bacteria belonging to the class Ktedonobacteria.</title>
        <authorList>
            <person name="Yabe S."/>
            <person name="Wang C.M."/>
            <person name="Zheng Y."/>
            <person name="Sakai Y."/>
            <person name="Cavaletti L."/>
            <person name="Monciardini P."/>
            <person name="Donadio S."/>
        </authorList>
    </citation>
    <scope>NUCLEOTIDE SEQUENCE</scope>
    <source>
        <strain evidence="8">ID150040</strain>
    </source>
</reference>
<accession>A0A8J3IQF6</accession>
<keyword evidence="6" id="KW-0472">Membrane</keyword>
<organism evidence="8 9">
    <name type="scientific">Reticulibacter mediterranei</name>
    <dbReference type="NCBI Taxonomy" id="2778369"/>
    <lineage>
        <taxon>Bacteria</taxon>
        <taxon>Bacillati</taxon>
        <taxon>Chloroflexota</taxon>
        <taxon>Ktedonobacteria</taxon>
        <taxon>Ktedonobacterales</taxon>
        <taxon>Reticulibacteraceae</taxon>
        <taxon>Reticulibacter</taxon>
    </lineage>
</organism>
<dbReference type="AlphaFoldDB" id="A0A8J3IQF6"/>
<name>A0A8J3IQF6_9CHLR</name>
<dbReference type="InterPro" id="IPR011009">
    <property type="entry name" value="Kinase-like_dom_sf"/>
</dbReference>
<feature type="domain" description="Protein kinase" evidence="7">
    <location>
        <begin position="19"/>
        <end position="265"/>
    </location>
</feature>
<dbReference type="Pfam" id="PF00069">
    <property type="entry name" value="Pkinase"/>
    <property type="match status" value="1"/>
</dbReference>
<evidence type="ECO:0000256" key="2">
    <source>
        <dbReference type="ARBA" id="ARBA00022679"/>
    </source>
</evidence>
<keyword evidence="2" id="KW-0808">Transferase</keyword>
<keyword evidence="3" id="KW-0547">Nucleotide-binding</keyword>
<keyword evidence="5" id="KW-0067">ATP-binding</keyword>
<dbReference type="SMART" id="SM00220">
    <property type="entry name" value="S_TKc"/>
    <property type="match status" value="1"/>
</dbReference>
<keyword evidence="4" id="KW-0418">Kinase</keyword>
<feature type="transmembrane region" description="Helical" evidence="6">
    <location>
        <begin position="359"/>
        <end position="380"/>
    </location>
</feature>
<sequence>MNNLERLMVETGRVIQRRYLLQRLVKQGQICAVYQGFDQVLQRPVAVKVAAAEQTATYRAALRLTSQFAHPNIIGVYDLIIEPDAFYLVQEYVDGDDFSTLLQTQLTPYQVADFGVQVCRALMYAGTPSHKVCHGDLTPASVIRDRSGLVRVSNFALPSDTNYFTTWSVIGNDGRALADAQLPWGQLTDERRADDARAVGLLLYQTLTARTPGAVSVEPPADGRLRFQRNVPPELCNIVARAIVRQHPQYITTAEALYAELKPLAEALEPPIVVTTSMTGMDELAARSQPLMGGQMAGVAVRETGAAAPFTEGHAPFTGMEAALPSSATVADLPAKLATARQAAYAQVAPAGQERKLNLPVLIGLGLALFAIFFIVGFFLSRAVFH</sequence>
<keyword evidence="9" id="KW-1185">Reference proteome</keyword>
<protein>
    <recommendedName>
        <fullName evidence="1">non-specific serine/threonine protein kinase</fullName>
        <ecNumber evidence="1">2.7.11.1</ecNumber>
    </recommendedName>
</protein>
<dbReference type="GO" id="GO:0005524">
    <property type="term" value="F:ATP binding"/>
    <property type="evidence" value="ECO:0007669"/>
    <property type="project" value="UniProtKB-KW"/>
</dbReference>
<dbReference type="SUPFAM" id="SSF56112">
    <property type="entry name" value="Protein kinase-like (PK-like)"/>
    <property type="match status" value="1"/>
</dbReference>
<dbReference type="PANTHER" id="PTHR43289">
    <property type="entry name" value="MITOGEN-ACTIVATED PROTEIN KINASE KINASE KINASE 20-RELATED"/>
    <property type="match status" value="1"/>
</dbReference>
<proteinExistence type="predicted"/>
<dbReference type="InterPro" id="IPR000719">
    <property type="entry name" value="Prot_kinase_dom"/>
</dbReference>
<evidence type="ECO:0000256" key="4">
    <source>
        <dbReference type="ARBA" id="ARBA00022777"/>
    </source>
</evidence>
<dbReference type="GO" id="GO:0004674">
    <property type="term" value="F:protein serine/threonine kinase activity"/>
    <property type="evidence" value="ECO:0007669"/>
    <property type="project" value="UniProtKB-EC"/>
</dbReference>
<dbReference type="PROSITE" id="PS50011">
    <property type="entry name" value="PROTEIN_KINASE_DOM"/>
    <property type="match status" value="1"/>
</dbReference>